<evidence type="ECO:0000313" key="2">
    <source>
        <dbReference type="EMBL" id="JAG41300.1"/>
    </source>
</evidence>
<sequence>MDLQRARLDMLNLRAALDNPVTPIRCSMIDLKEFVMAQVNHRRQDAGQGSRMQTPPGKENNAPVKEYFTSEFLQRRRENQLLDMRKQAILNSTREGFTQSDPPQDPRMLQSTPTPPQNMDLPLPPWGNEKSNHGPTRHIRRKGRKHRGPLAK</sequence>
<feature type="compositionally biased region" description="Polar residues" evidence="1">
    <location>
        <begin position="89"/>
        <end position="102"/>
    </location>
</feature>
<organism evidence="2">
    <name type="scientific">Lygus hesperus</name>
    <name type="common">Western plant bug</name>
    <dbReference type="NCBI Taxonomy" id="30085"/>
    <lineage>
        <taxon>Eukaryota</taxon>
        <taxon>Metazoa</taxon>
        <taxon>Ecdysozoa</taxon>
        <taxon>Arthropoda</taxon>
        <taxon>Hexapoda</taxon>
        <taxon>Insecta</taxon>
        <taxon>Pterygota</taxon>
        <taxon>Neoptera</taxon>
        <taxon>Paraneoptera</taxon>
        <taxon>Hemiptera</taxon>
        <taxon>Heteroptera</taxon>
        <taxon>Panheteroptera</taxon>
        <taxon>Cimicomorpha</taxon>
        <taxon>Miridae</taxon>
        <taxon>Mirini</taxon>
        <taxon>Lygus</taxon>
    </lineage>
</organism>
<reference evidence="2" key="2">
    <citation type="submission" date="2014-07" db="EMBL/GenBank/DDBJ databases">
        <authorList>
            <person name="Hull J."/>
        </authorList>
    </citation>
    <scope>NUCLEOTIDE SEQUENCE</scope>
</reference>
<feature type="compositionally biased region" description="Basic residues" evidence="1">
    <location>
        <begin position="135"/>
        <end position="152"/>
    </location>
</feature>
<evidence type="ECO:0000256" key="1">
    <source>
        <dbReference type="SAM" id="MobiDB-lite"/>
    </source>
</evidence>
<proteinExistence type="predicted"/>
<gene>
    <name evidence="2" type="primary">ERB1_2</name>
    <name evidence="2" type="ORF">CM83_104055</name>
</gene>
<accession>A0A0A9ZGV6</accession>
<dbReference type="EMBL" id="GBHO01002304">
    <property type="protein sequence ID" value="JAG41300.1"/>
    <property type="molecule type" value="Transcribed_RNA"/>
</dbReference>
<name>A0A0A9ZGV6_LYGHE</name>
<feature type="region of interest" description="Disordered" evidence="1">
    <location>
        <begin position="44"/>
        <end position="64"/>
    </location>
</feature>
<protein>
    <submittedName>
        <fullName evidence="2">Ribosome biogenesis protein ERB1</fullName>
    </submittedName>
</protein>
<dbReference type="AlphaFoldDB" id="A0A0A9ZGV6"/>
<reference evidence="2" key="1">
    <citation type="journal article" date="2014" name="PLoS ONE">
        <title>Transcriptome-Based Identification of ABC Transporters in the Western Tarnished Plant Bug Lygus hesperus.</title>
        <authorList>
            <person name="Hull J.J."/>
            <person name="Chaney K."/>
            <person name="Geib S.M."/>
            <person name="Fabrick J.A."/>
            <person name="Brent C.S."/>
            <person name="Walsh D."/>
            <person name="Lavine L.C."/>
        </authorList>
    </citation>
    <scope>NUCLEOTIDE SEQUENCE</scope>
</reference>
<feature type="region of interest" description="Disordered" evidence="1">
    <location>
        <begin position="86"/>
        <end position="152"/>
    </location>
</feature>